<name>A0A2Z4RI16_PSEPU</name>
<dbReference type="Pfam" id="PF00583">
    <property type="entry name" value="Acetyltransf_1"/>
    <property type="match status" value="1"/>
</dbReference>
<evidence type="ECO:0000256" key="2">
    <source>
        <dbReference type="ARBA" id="ARBA00023315"/>
    </source>
</evidence>
<evidence type="ECO:0000313" key="5">
    <source>
        <dbReference type="Proteomes" id="UP000250299"/>
    </source>
</evidence>
<dbReference type="PANTHER" id="PTHR43877:SF2">
    <property type="entry name" value="AMINOALKYLPHOSPHONATE N-ACETYLTRANSFERASE-RELATED"/>
    <property type="match status" value="1"/>
</dbReference>
<reference evidence="4 5" key="1">
    <citation type="submission" date="2018-05" db="EMBL/GenBank/DDBJ databases">
        <title>Whole genome sequence of Pseudomonas putida JBC17.</title>
        <authorList>
            <person name="Lee Y.H."/>
            <person name="David K."/>
        </authorList>
    </citation>
    <scope>NUCLEOTIDE SEQUENCE [LARGE SCALE GENOMIC DNA]</scope>
    <source>
        <strain evidence="4 5">JBC17</strain>
    </source>
</reference>
<keyword evidence="2" id="KW-0012">Acyltransferase</keyword>
<feature type="domain" description="N-acetyltransferase" evidence="3">
    <location>
        <begin position="2"/>
        <end position="144"/>
    </location>
</feature>
<dbReference type="InterPro" id="IPR050832">
    <property type="entry name" value="Bact_Acetyltransf"/>
</dbReference>
<evidence type="ECO:0000259" key="3">
    <source>
        <dbReference type="PROSITE" id="PS51186"/>
    </source>
</evidence>
<evidence type="ECO:0000256" key="1">
    <source>
        <dbReference type="ARBA" id="ARBA00022679"/>
    </source>
</evidence>
<sequence length="144" mass="16122">MFTLRIMTLDDYEAVIALMQSTAGISLRDADSREATARYLQRNPDMSFVAQIDGALCGCVMCGHDGRRGYLQHLLVLPAQRRQGIAQALVERCLAALEQQGILKCHLDVFKTNVAAARYWQGQGWQLRTDIDRYSFIRSGNANA</sequence>
<evidence type="ECO:0000313" key="4">
    <source>
        <dbReference type="EMBL" id="AWY39624.1"/>
    </source>
</evidence>
<dbReference type="Gene3D" id="3.40.630.30">
    <property type="match status" value="1"/>
</dbReference>
<dbReference type="PROSITE" id="PS51186">
    <property type="entry name" value="GNAT"/>
    <property type="match status" value="1"/>
</dbReference>
<dbReference type="AlphaFoldDB" id="A0A2Z4RI16"/>
<gene>
    <name evidence="4" type="ORF">DKY63_06785</name>
</gene>
<dbReference type="InterPro" id="IPR016181">
    <property type="entry name" value="Acyl_CoA_acyltransferase"/>
</dbReference>
<dbReference type="SUPFAM" id="SSF55729">
    <property type="entry name" value="Acyl-CoA N-acyltransferases (Nat)"/>
    <property type="match status" value="1"/>
</dbReference>
<keyword evidence="1 4" id="KW-0808">Transferase</keyword>
<dbReference type="InterPro" id="IPR000182">
    <property type="entry name" value="GNAT_dom"/>
</dbReference>
<protein>
    <submittedName>
        <fullName evidence="4">GNAT family N-acetyltransferase</fullName>
    </submittedName>
</protein>
<dbReference type="CDD" id="cd04301">
    <property type="entry name" value="NAT_SF"/>
    <property type="match status" value="1"/>
</dbReference>
<dbReference type="RefSeq" id="WP_110963396.1">
    <property type="nucleotide sequence ID" value="NZ_CP029693.1"/>
</dbReference>
<accession>A0A2Z4RI16</accession>
<dbReference type="Proteomes" id="UP000250299">
    <property type="component" value="Chromosome"/>
</dbReference>
<dbReference type="EMBL" id="CP029693">
    <property type="protein sequence ID" value="AWY39624.1"/>
    <property type="molecule type" value="Genomic_DNA"/>
</dbReference>
<dbReference type="GO" id="GO:0016747">
    <property type="term" value="F:acyltransferase activity, transferring groups other than amino-acyl groups"/>
    <property type="evidence" value="ECO:0007669"/>
    <property type="project" value="InterPro"/>
</dbReference>
<dbReference type="PANTHER" id="PTHR43877">
    <property type="entry name" value="AMINOALKYLPHOSPHONATE N-ACETYLTRANSFERASE-RELATED-RELATED"/>
    <property type="match status" value="1"/>
</dbReference>
<organism evidence="4 5">
    <name type="scientific">Pseudomonas putida</name>
    <name type="common">Arthrobacter siderocapsulatus</name>
    <dbReference type="NCBI Taxonomy" id="303"/>
    <lineage>
        <taxon>Bacteria</taxon>
        <taxon>Pseudomonadati</taxon>
        <taxon>Pseudomonadota</taxon>
        <taxon>Gammaproteobacteria</taxon>
        <taxon>Pseudomonadales</taxon>
        <taxon>Pseudomonadaceae</taxon>
        <taxon>Pseudomonas</taxon>
    </lineage>
</organism>
<dbReference type="OrthoDB" id="1821130at2"/>
<proteinExistence type="predicted"/>